<organism evidence="2 3">
    <name type="scientific">Jonesia denitrificans (strain ATCC 14870 / DSM 20603 / BCRC 15368 / CIP 55.134 / JCM 11481 / NBRC 15587 / NCTC 10816 / Prevot 55134)</name>
    <name type="common">Listeria denitrificans</name>
    <dbReference type="NCBI Taxonomy" id="471856"/>
    <lineage>
        <taxon>Bacteria</taxon>
        <taxon>Bacillati</taxon>
        <taxon>Actinomycetota</taxon>
        <taxon>Actinomycetes</taxon>
        <taxon>Micrococcales</taxon>
        <taxon>Jonesiaceae</taxon>
        <taxon>Jonesia</taxon>
    </lineage>
</organism>
<name>C7R2M5_JONDD</name>
<evidence type="ECO:0000313" key="2">
    <source>
        <dbReference type="EMBL" id="ACV10016.1"/>
    </source>
</evidence>
<proteinExistence type="predicted"/>
<evidence type="ECO:0000313" key="3">
    <source>
        <dbReference type="Proteomes" id="UP000000628"/>
    </source>
</evidence>
<dbReference type="RefSeq" id="WP_015772627.1">
    <property type="nucleotide sequence ID" value="NC_013174.1"/>
</dbReference>
<accession>C7R2M5</accession>
<dbReference type="EMBL" id="CP001706">
    <property type="protein sequence ID" value="ACV10016.1"/>
    <property type="molecule type" value="Genomic_DNA"/>
</dbReference>
<dbReference type="HOGENOM" id="CLU_1784287_0_0_11"/>
<gene>
    <name evidence="2" type="ordered locus">Jden_2382</name>
</gene>
<keyword evidence="3" id="KW-1185">Reference proteome</keyword>
<evidence type="ECO:0000256" key="1">
    <source>
        <dbReference type="SAM" id="Phobius"/>
    </source>
</evidence>
<feature type="transmembrane region" description="Helical" evidence="1">
    <location>
        <begin position="32"/>
        <end position="54"/>
    </location>
</feature>
<feature type="transmembrane region" description="Helical" evidence="1">
    <location>
        <begin position="6"/>
        <end position="25"/>
    </location>
</feature>
<keyword evidence="1" id="KW-0812">Transmembrane</keyword>
<sequence>MNTGLLFVTLVMGFGLMIMGLFSGDRSDRTRLILVVAGVLSLLATLVIGLLGVLGPGRANIVEWQPAGASQGFEARVPHAVIEDSDESYVFEVDVNQDGLYRALTAHYEDGVERGDSWSVTLEQVTYLVSPVPGEDGRYVLELAD</sequence>
<reference evidence="2 3" key="1">
    <citation type="journal article" date="2009" name="Stand. Genomic Sci.">
        <title>Complete genome sequence of Jonesia denitrificans type strain (Prevot 55134).</title>
        <authorList>
            <person name="Pukall R."/>
            <person name="Gehrich-Schroter G."/>
            <person name="Lapidus A."/>
            <person name="Nolan M."/>
            <person name="Glavina Del Rio T."/>
            <person name="Lucas S."/>
            <person name="Chen F."/>
            <person name="Tice H."/>
            <person name="Pitluck S."/>
            <person name="Cheng J.F."/>
            <person name="Copeland A."/>
            <person name="Saunders E."/>
            <person name="Brettin T."/>
            <person name="Detter J.C."/>
            <person name="Bruce D."/>
            <person name="Goodwin L."/>
            <person name="Pati A."/>
            <person name="Ivanova N."/>
            <person name="Mavromatis K."/>
            <person name="Ovchinnikova G."/>
            <person name="Chen A."/>
            <person name="Palaniappan K."/>
            <person name="Land M."/>
            <person name="Hauser L."/>
            <person name="Chang Y.J."/>
            <person name="Jeffries C.D."/>
            <person name="Chain P."/>
            <person name="Goker M."/>
            <person name="Bristow J."/>
            <person name="Eisen J.A."/>
            <person name="Markowitz V."/>
            <person name="Hugenholtz P."/>
            <person name="Kyrpides N.C."/>
            <person name="Klenk H.P."/>
            <person name="Han C."/>
        </authorList>
    </citation>
    <scope>NUCLEOTIDE SEQUENCE [LARGE SCALE GENOMIC DNA]</scope>
    <source>
        <strain evidence="3">ATCC 14870 / DSM 20603 / BCRC 15368 / CIP 55.134 / JCM 11481 / NBRC 15587 / NCTC 10816 / Prevot 55134</strain>
    </source>
</reference>
<keyword evidence="1" id="KW-1133">Transmembrane helix</keyword>
<dbReference type="KEGG" id="jde:Jden_2382"/>
<dbReference type="AlphaFoldDB" id="C7R2M5"/>
<keyword evidence="1" id="KW-0472">Membrane</keyword>
<dbReference type="Proteomes" id="UP000000628">
    <property type="component" value="Chromosome"/>
</dbReference>
<protein>
    <submittedName>
        <fullName evidence="2">Uncharacterized protein</fullName>
    </submittedName>
</protein>